<dbReference type="Pfam" id="PF13905">
    <property type="entry name" value="Thioredoxin_8"/>
    <property type="match status" value="1"/>
</dbReference>
<evidence type="ECO:0000313" key="3">
    <source>
        <dbReference type="RefSeq" id="XP_056850017.1"/>
    </source>
</evidence>
<reference evidence="3" key="2">
    <citation type="submission" date="2025-08" db="UniProtKB">
        <authorList>
            <consortium name="RefSeq"/>
        </authorList>
    </citation>
    <scope>IDENTIFICATION</scope>
    <source>
        <tissue evidence="3">Leaf</tissue>
    </source>
</reference>
<dbReference type="RefSeq" id="XP_056850017.1">
    <property type="nucleotide sequence ID" value="XM_056994037.1"/>
</dbReference>
<dbReference type="AlphaFoldDB" id="A0A9W3CEQ6"/>
<gene>
    <name evidence="3" type="primary">LOC108834203</name>
</gene>
<dbReference type="OrthoDB" id="409136at2759"/>
<proteinExistence type="predicted"/>
<dbReference type="InterPro" id="IPR012336">
    <property type="entry name" value="Thioredoxin-like_fold"/>
</dbReference>
<dbReference type="InterPro" id="IPR036249">
    <property type="entry name" value="Thioredoxin-like_sf"/>
</dbReference>
<evidence type="ECO:0000313" key="2">
    <source>
        <dbReference type="Proteomes" id="UP000504610"/>
    </source>
</evidence>
<organism evidence="2 3">
    <name type="scientific">Raphanus sativus</name>
    <name type="common">Radish</name>
    <name type="synonym">Raphanus raphanistrum var. sativus</name>
    <dbReference type="NCBI Taxonomy" id="3726"/>
    <lineage>
        <taxon>Eukaryota</taxon>
        <taxon>Viridiplantae</taxon>
        <taxon>Streptophyta</taxon>
        <taxon>Embryophyta</taxon>
        <taxon>Tracheophyta</taxon>
        <taxon>Spermatophyta</taxon>
        <taxon>Magnoliopsida</taxon>
        <taxon>eudicotyledons</taxon>
        <taxon>Gunneridae</taxon>
        <taxon>Pentapetalae</taxon>
        <taxon>rosids</taxon>
        <taxon>malvids</taxon>
        <taxon>Brassicales</taxon>
        <taxon>Brassicaceae</taxon>
        <taxon>Brassiceae</taxon>
        <taxon>Raphanus</taxon>
    </lineage>
</organism>
<accession>A0A9W3CEQ6</accession>
<protein>
    <submittedName>
        <fullName evidence="3">Uncharacterized protein LOC108834203 isoform X1</fullName>
    </submittedName>
</protein>
<keyword evidence="2" id="KW-1185">Reference proteome</keyword>
<dbReference type="Gene3D" id="3.40.30.10">
    <property type="entry name" value="Glutaredoxin"/>
    <property type="match status" value="1"/>
</dbReference>
<sequence>MQELVTKILFSRMVCFDYWRFGVSRMRSFQGSDKESGLICNIRWGTADLERPCKDFTPELVKLYECLQKRGEELKIIFVSFDHDMTLFYEHFWSSMPWLAVICNLKATIDSSGFKGVHAYNNFTMYMCTRELRRLGLLIRLLIGF</sequence>
<evidence type="ECO:0000259" key="1">
    <source>
        <dbReference type="Pfam" id="PF13905"/>
    </source>
</evidence>
<dbReference type="SUPFAM" id="SSF52833">
    <property type="entry name" value="Thioredoxin-like"/>
    <property type="match status" value="1"/>
</dbReference>
<dbReference type="GeneID" id="108834203"/>
<name>A0A9W3CEQ6_RAPSA</name>
<dbReference type="Proteomes" id="UP000504610">
    <property type="component" value="Chromosome 9"/>
</dbReference>
<feature type="domain" description="Thioredoxin-like fold" evidence="1">
    <location>
        <begin position="48"/>
        <end position="104"/>
    </location>
</feature>
<reference evidence="2" key="1">
    <citation type="journal article" date="2019" name="Database">
        <title>The radish genome database (RadishGD): an integrated information resource for radish genomics.</title>
        <authorList>
            <person name="Yu H.J."/>
            <person name="Baek S."/>
            <person name="Lee Y.J."/>
            <person name="Cho A."/>
            <person name="Mun J.H."/>
        </authorList>
    </citation>
    <scope>NUCLEOTIDE SEQUENCE [LARGE SCALE GENOMIC DNA]</scope>
    <source>
        <strain evidence="2">cv. WK10039</strain>
    </source>
</reference>
<dbReference type="KEGG" id="rsz:108834203"/>